<dbReference type="Proteomes" id="UP000228934">
    <property type="component" value="Unassembled WGS sequence"/>
</dbReference>
<reference evidence="4" key="1">
    <citation type="journal article" date="2017" name="Nat. Commun.">
        <title>The North American bullfrog draft genome provides insight into hormonal regulation of long noncoding RNA.</title>
        <authorList>
            <person name="Hammond S.A."/>
            <person name="Warren R.L."/>
            <person name="Vandervalk B.P."/>
            <person name="Kucuk E."/>
            <person name="Khan H."/>
            <person name="Gibb E.A."/>
            <person name="Pandoh P."/>
            <person name="Kirk H."/>
            <person name="Zhao Y."/>
            <person name="Jones M."/>
            <person name="Mungall A.J."/>
            <person name="Coope R."/>
            <person name="Pleasance S."/>
            <person name="Moore R.A."/>
            <person name="Holt R.A."/>
            <person name="Round J.M."/>
            <person name="Ohora S."/>
            <person name="Walle B.V."/>
            <person name="Veldhoen N."/>
            <person name="Helbing C.C."/>
            <person name="Birol I."/>
        </authorList>
    </citation>
    <scope>NUCLEOTIDE SEQUENCE [LARGE SCALE GENOMIC DNA]</scope>
</reference>
<dbReference type="InterPro" id="IPR008922">
    <property type="entry name" value="Di-copper_centre_dom_sf"/>
</dbReference>
<dbReference type="SUPFAM" id="SSF48056">
    <property type="entry name" value="Di-copper centre-containing domain"/>
    <property type="match status" value="1"/>
</dbReference>
<evidence type="ECO:0008006" key="5">
    <source>
        <dbReference type="Google" id="ProtNLM"/>
    </source>
</evidence>
<evidence type="ECO:0000256" key="1">
    <source>
        <dbReference type="SAM" id="MobiDB-lite"/>
    </source>
</evidence>
<evidence type="ECO:0000313" key="3">
    <source>
        <dbReference type="EMBL" id="PIO08965.1"/>
    </source>
</evidence>
<protein>
    <recommendedName>
        <fullName evidence="5">Tyrosinase copper-binding domain-containing protein</fullName>
    </recommendedName>
</protein>
<dbReference type="OrthoDB" id="6132182at2759"/>
<dbReference type="AlphaFoldDB" id="A0A2G9Q058"/>
<feature type="compositionally biased region" description="Basic and acidic residues" evidence="1">
    <location>
        <begin position="179"/>
        <end position="191"/>
    </location>
</feature>
<name>A0A2G9Q058_AQUCT</name>
<dbReference type="EMBL" id="KV922562">
    <property type="protein sequence ID" value="PIO08965.1"/>
    <property type="molecule type" value="Genomic_DNA"/>
</dbReference>
<accession>A0A2G9Q058</accession>
<keyword evidence="2" id="KW-0812">Transmembrane</keyword>
<keyword evidence="4" id="KW-1185">Reference proteome</keyword>
<feature type="region of interest" description="Disordered" evidence="1">
    <location>
        <begin position="175"/>
        <end position="194"/>
    </location>
</feature>
<feature type="transmembrane region" description="Helical" evidence="2">
    <location>
        <begin position="110"/>
        <end position="128"/>
    </location>
</feature>
<evidence type="ECO:0000256" key="2">
    <source>
        <dbReference type="SAM" id="Phobius"/>
    </source>
</evidence>
<keyword evidence="2" id="KW-0472">Membrane</keyword>
<organism evidence="3 4">
    <name type="scientific">Aquarana catesbeiana</name>
    <name type="common">American bullfrog</name>
    <name type="synonym">Rana catesbeiana</name>
    <dbReference type="NCBI Taxonomy" id="8400"/>
    <lineage>
        <taxon>Eukaryota</taxon>
        <taxon>Metazoa</taxon>
        <taxon>Chordata</taxon>
        <taxon>Craniata</taxon>
        <taxon>Vertebrata</taxon>
        <taxon>Euteleostomi</taxon>
        <taxon>Amphibia</taxon>
        <taxon>Batrachia</taxon>
        <taxon>Anura</taxon>
        <taxon>Neobatrachia</taxon>
        <taxon>Ranoidea</taxon>
        <taxon>Ranidae</taxon>
        <taxon>Aquarana</taxon>
    </lineage>
</organism>
<dbReference type="Gene3D" id="1.10.1280.10">
    <property type="entry name" value="Di-copper center containing domain from catechol oxidase"/>
    <property type="match status" value="1"/>
</dbReference>
<proteinExistence type="predicted"/>
<gene>
    <name evidence="3" type="ORF">AB205_0136040</name>
</gene>
<evidence type="ECO:0000313" key="4">
    <source>
        <dbReference type="Proteomes" id="UP000228934"/>
    </source>
</evidence>
<sequence length="393" mass="44290">MSSPGNFAGYNCGECKFGWTGPNCDQRKPPVVRKNIHSLTAQERTQFLDALDRAKNTIHPDYVIATQHWLGLLGPNGTEPQVSNTSIYNFFVWLHYYSVRDTLLVKVKFAAAWGNIFVWFYLVAAVFVRLPDFSYRGYTEHFVFSSRLPGQPLRHRAPPSGTGNAYTNYLKRLKPRTQGHKEPRPTDHSKQDSVLGRGESVLIVSHSPKRLSEFTGGFSQAPACVRTNGPSTYVLREIVRCWGQPEVDLFALAGNKKVAQFFSIHPRDQATGMDAFANPWQFNLCYAFPLVRLIAAVLWRFLAESTSLILMVPFWPKRPWFANFEETGHLPSITSPGQGGLDFPGPYSTPANGEPQTKSLVSEERLLRTQGFSEKPSGSSLVNLKREAWRTKF</sequence>
<keyword evidence="2" id="KW-1133">Transmembrane helix</keyword>